<evidence type="ECO:0000313" key="2">
    <source>
        <dbReference type="EMBL" id="OYR89054.1"/>
    </source>
</evidence>
<accession>A0A256LIT9</accession>
<protein>
    <submittedName>
        <fullName evidence="3">Uncharacterized protein</fullName>
    </submittedName>
</protein>
<dbReference type="Proteomes" id="UP000216316">
    <property type="component" value="Unassembled WGS sequence"/>
</dbReference>
<gene>
    <name evidence="2" type="ORF">CBF53_00790</name>
    <name evidence="3" type="ORF">CBF70_01375</name>
</gene>
<reference evidence="4 5" key="3">
    <citation type="submission" date="2017-09" db="EMBL/GenBank/DDBJ databases">
        <title>Tripartite evolution among Lactobacillus johnsonii, Lactobacillus taiwanensis, Lactobacillus reuteri and their rodent host.</title>
        <authorList>
            <person name="Wang T."/>
            <person name="Knowles S."/>
            <person name="Cheng C."/>
        </authorList>
    </citation>
    <scope>NUCLEOTIDE SEQUENCE [LARGE SCALE GENOMIC DNA]</scope>
    <source>
        <strain evidence="3 4">609q</strain>
        <strain evidence="2 5">609u</strain>
    </source>
</reference>
<reference evidence="2" key="2">
    <citation type="submission" date="2017-05" db="EMBL/GenBank/DDBJ databases">
        <authorList>
            <person name="Lin X.B."/>
            <person name="Stothard P."/>
            <person name="Tasseva G."/>
            <person name="Walter J."/>
        </authorList>
    </citation>
    <scope>NUCLEOTIDE SEQUENCE</scope>
    <source>
        <strain evidence="2">609u</strain>
    </source>
</reference>
<reference evidence="3 4" key="1">
    <citation type="submission" date="2017-04" db="EMBL/GenBank/DDBJ databases">
        <authorList>
            <person name="Afonso C.L."/>
            <person name="Miller P.J."/>
            <person name="Scott M.A."/>
            <person name="Spackman E."/>
            <person name="Goraichik I."/>
            <person name="Dimitrov K.M."/>
            <person name="Suarez D.L."/>
            <person name="Swayne D.E."/>
        </authorList>
    </citation>
    <scope>NUCLEOTIDE SEQUENCE [LARGE SCALE GENOMIC DNA]</scope>
    <source>
        <strain evidence="3 4">609q</strain>
    </source>
</reference>
<dbReference type="Proteomes" id="UP000215828">
    <property type="component" value="Unassembled WGS sequence"/>
</dbReference>
<name>A0A256LIT9_9LACO</name>
<dbReference type="EMBL" id="NGNV01000002">
    <property type="protein sequence ID" value="OYR89054.1"/>
    <property type="molecule type" value="Genomic_DNA"/>
</dbReference>
<dbReference type="EMBL" id="NGNX01000003">
    <property type="protein sequence ID" value="OYR93270.1"/>
    <property type="molecule type" value="Genomic_DNA"/>
</dbReference>
<feature type="compositionally biased region" description="Basic and acidic residues" evidence="1">
    <location>
        <begin position="110"/>
        <end position="120"/>
    </location>
</feature>
<proteinExistence type="predicted"/>
<evidence type="ECO:0000313" key="3">
    <source>
        <dbReference type="EMBL" id="OYR93270.1"/>
    </source>
</evidence>
<organism evidence="3 4">
    <name type="scientific">Lactobacillus taiwanensis</name>
    <dbReference type="NCBI Taxonomy" id="508451"/>
    <lineage>
        <taxon>Bacteria</taxon>
        <taxon>Bacillati</taxon>
        <taxon>Bacillota</taxon>
        <taxon>Bacilli</taxon>
        <taxon>Lactobacillales</taxon>
        <taxon>Lactobacillaceae</taxon>
        <taxon>Lactobacillus</taxon>
    </lineage>
</organism>
<feature type="compositionally biased region" description="Polar residues" evidence="1">
    <location>
        <begin position="66"/>
        <end position="80"/>
    </location>
</feature>
<sequence>MTDERNLVIKIVKGSPEDQWLRAQGNQSESIRALIKTAISQIGNVDFKEFLVNSAINNGNVRLFENRNSQTSTSNEESVANSSKNIKHSKNSSESKKVTANRVKNNTKKRPSELDYKKILNDPALS</sequence>
<dbReference type="RefSeq" id="WP_094496825.1">
    <property type="nucleotide sequence ID" value="NZ_NGNV01000002.1"/>
</dbReference>
<evidence type="ECO:0000256" key="1">
    <source>
        <dbReference type="SAM" id="MobiDB-lite"/>
    </source>
</evidence>
<evidence type="ECO:0000313" key="4">
    <source>
        <dbReference type="Proteomes" id="UP000215828"/>
    </source>
</evidence>
<evidence type="ECO:0000313" key="5">
    <source>
        <dbReference type="Proteomes" id="UP000216316"/>
    </source>
</evidence>
<dbReference type="AlphaFoldDB" id="A0A256LIT9"/>
<feature type="region of interest" description="Disordered" evidence="1">
    <location>
        <begin position="66"/>
        <end position="126"/>
    </location>
</feature>
<comment type="caution">
    <text evidence="3">The sequence shown here is derived from an EMBL/GenBank/DDBJ whole genome shotgun (WGS) entry which is preliminary data.</text>
</comment>
<keyword evidence="5" id="KW-1185">Reference proteome</keyword>